<evidence type="ECO:0000313" key="2">
    <source>
        <dbReference type="Proteomes" id="UP000634136"/>
    </source>
</evidence>
<name>A0A834X1E9_9FABA</name>
<proteinExistence type="predicted"/>
<dbReference type="Proteomes" id="UP000634136">
    <property type="component" value="Unassembled WGS sequence"/>
</dbReference>
<dbReference type="EMBL" id="JAAIUW010000004">
    <property type="protein sequence ID" value="KAF7835798.1"/>
    <property type="molecule type" value="Genomic_DNA"/>
</dbReference>
<gene>
    <name evidence="1" type="ORF">G2W53_010657</name>
</gene>
<dbReference type="AlphaFoldDB" id="A0A834X1E9"/>
<keyword evidence="2" id="KW-1185">Reference proteome</keyword>
<organism evidence="1 2">
    <name type="scientific">Senna tora</name>
    <dbReference type="NCBI Taxonomy" id="362788"/>
    <lineage>
        <taxon>Eukaryota</taxon>
        <taxon>Viridiplantae</taxon>
        <taxon>Streptophyta</taxon>
        <taxon>Embryophyta</taxon>
        <taxon>Tracheophyta</taxon>
        <taxon>Spermatophyta</taxon>
        <taxon>Magnoliopsida</taxon>
        <taxon>eudicotyledons</taxon>
        <taxon>Gunneridae</taxon>
        <taxon>Pentapetalae</taxon>
        <taxon>rosids</taxon>
        <taxon>fabids</taxon>
        <taxon>Fabales</taxon>
        <taxon>Fabaceae</taxon>
        <taxon>Caesalpinioideae</taxon>
        <taxon>Cassia clade</taxon>
        <taxon>Senna</taxon>
    </lineage>
</organism>
<sequence length="21" mass="2422">MVSGTTTNVYCERRLAYRTSL</sequence>
<comment type="caution">
    <text evidence="1">The sequence shown here is derived from an EMBL/GenBank/DDBJ whole genome shotgun (WGS) entry which is preliminary data.</text>
</comment>
<protein>
    <submittedName>
        <fullName evidence="1">Uncharacterized protein</fullName>
    </submittedName>
</protein>
<evidence type="ECO:0000313" key="1">
    <source>
        <dbReference type="EMBL" id="KAF7835798.1"/>
    </source>
</evidence>
<accession>A0A834X1E9</accession>
<reference evidence="1" key="1">
    <citation type="submission" date="2020-09" db="EMBL/GenBank/DDBJ databases">
        <title>Genome-Enabled Discovery of Anthraquinone Biosynthesis in Senna tora.</title>
        <authorList>
            <person name="Kang S.-H."/>
            <person name="Pandey R.P."/>
            <person name="Lee C.-M."/>
            <person name="Sim J.-S."/>
            <person name="Jeong J.-T."/>
            <person name="Choi B.-S."/>
            <person name="Jung M."/>
            <person name="Ginzburg D."/>
            <person name="Zhao K."/>
            <person name="Won S.Y."/>
            <person name="Oh T.-J."/>
            <person name="Yu Y."/>
            <person name="Kim N.-H."/>
            <person name="Lee O.R."/>
            <person name="Lee T.-H."/>
            <person name="Bashyal P."/>
            <person name="Kim T.-S."/>
            <person name="Lee W.-H."/>
            <person name="Kawkins C."/>
            <person name="Kim C.-K."/>
            <person name="Kim J.S."/>
            <person name="Ahn B.O."/>
            <person name="Rhee S.Y."/>
            <person name="Sohng J.K."/>
        </authorList>
    </citation>
    <scope>NUCLEOTIDE SEQUENCE</scope>
    <source>
        <tissue evidence="1">Leaf</tissue>
    </source>
</reference>